<name>A0A7R9JS89_TIMGE</name>
<evidence type="ECO:0000313" key="1">
    <source>
        <dbReference type="EMBL" id="CAD7588338.1"/>
    </source>
</evidence>
<accession>A0A7R9JS89</accession>
<dbReference type="EMBL" id="OE839714">
    <property type="protein sequence ID" value="CAD7588338.1"/>
    <property type="molecule type" value="Genomic_DNA"/>
</dbReference>
<dbReference type="AlphaFoldDB" id="A0A7R9JS89"/>
<proteinExistence type="predicted"/>
<sequence length="476" mass="54519">MIHQVCKQFNNICKKRLNKGFILAEKFENKCLKSMKSQLPRRESERRNHPLARHCDILSAIETRISMMSMTFNKYIETDLSCFIPGKRLEVSKRYEVLIWNQNFPENSGNVSKLTIISESAVKFSKRWGKLAPSSLSDFASAVCVLHRRSQIESVVLRIIQNKEFPPKTHEILQELRDLSSMAMEHFDEKIAPNLKFRLPCAKFRAQLQLVTDSKQSLCEVSPITNDKLNRNKQRDTISAEHEKEIIELKAQMVQLKKVISDMSNGVKTPGEPESTRAILNDSKEEALPKKRALTEYYNTRGSKKRKCGLYKGFMIKATTNGMWRLAGWAVEGTGCKEDTARETMEEMGGTDSIKCASEGRRVGEEEWWKDRRRWKHFTKWTQQQAGSDDPRHESWVIQGMLTEFLTDLGTVLLLFGGQKPGYKLGGNAVHLNSDLYTILDGHKHTLAKDQSVTQKFVVCFIVRGTDSTAYFNVLV</sequence>
<dbReference type="InterPro" id="IPR039719">
    <property type="entry name" value="FBXO28"/>
</dbReference>
<dbReference type="PANTHER" id="PTHR13252">
    <property type="entry name" value="F-BOX ONLY PROTEIN 28"/>
    <property type="match status" value="1"/>
</dbReference>
<gene>
    <name evidence="1" type="ORF">TGEB3V08_LOCUS2411</name>
</gene>
<protein>
    <submittedName>
        <fullName evidence="1">Uncharacterized protein</fullName>
    </submittedName>
</protein>
<organism evidence="1">
    <name type="scientific">Timema genevievae</name>
    <name type="common">Walking stick</name>
    <dbReference type="NCBI Taxonomy" id="629358"/>
    <lineage>
        <taxon>Eukaryota</taxon>
        <taxon>Metazoa</taxon>
        <taxon>Ecdysozoa</taxon>
        <taxon>Arthropoda</taxon>
        <taxon>Hexapoda</taxon>
        <taxon>Insecta</taxon>
        <taxon>Pterygota</taxon>
        <taxon>Neoptera</taxon>
        <taxon>Polyneoptera</taxon>
        <taxon>Phasmatodea</taxon>
        <taxon>Timematodea</taxon>
        <taxon>Timematoidea</taxon>
        <taxon>Timematidae</taxon>
        <taxon>Timema</taxon>
    </lineage>
</organism>
<dbReference type="PANTHER" id="PTHR13252:SF9">
    <property type="entry name" value="F-BOX ONLY PROTEIN 28"/>
    <property type="match status" value="1"/>
</dbReference>
<dbReference type="GO" id="GO:0000209">
    <property type="term" value="P:protein polyubiquitination"/>
    <property type="evidence" value="ECO:0007669"/>
    <property type="project" value="TreeGrafter"/>
</dbReference>
<reference evidence="1" key="1">
    <citation type="submission" date="2020-11" db="EMBL/GenBank/DDBJ databases">
        <authorList>
            <person name="Tran Van P."/>
        </authorList>
    </citation>
    <scope>NUCLEOTIDE SEQUENCE</scope>
</reference>